<evidence type="ECO:0000256" key="2">
    <source>
        <dbReference type="SAM" id="Phobius"/>
    </source>
</evidence>
<feature type="region of interest" description="Disordered" evidence="1">
    <location>
        <begin position="27"/>
        <end position="60"/>
    </location>
</feature>
<dbReference type="Proteomes" id="UP000886750">
    <property type="component" value="Unassembled WGS sequence"/>
</dbReference>
<evidence type="ECO:0000256" key="1">
    <source>
        <dbReference type="SAM" id="MobiDB-lite"/>
    </source>
</evidence>
<evidence type="ECO:0000313" key="3">
    <source>
        <dbReference type="EMBL" id="HIY96177.1"/>
    </source>
</evidence>
<comment type="caution">
    <text evidence="3">The sequence shown here is derived from an EMBL/GenBank/DDBJ whole genome shotgun (WGS) entry which is preliminary data.</text>
</comment>
<feature type="transmembrane region" description="Helical" evidence="2">
    <location>
        <begin position="185"/>
        <end position="211"/>
    </location>
</feature>
<reference evidence="3" key="2">
    <citation type="submission" date="2021-04" db="EMBL/GenBank/DDBJ databases">
        <authorList>
            <person name="Gilroy R."/>
        </authorList>
    </citation>
    <scope>NUCLEOTIDE SEQUENCE</scope>
    <source>
        <strain evidence="3">1345</strain>
    </source>
</reference>
<proteinExistence type="predicted"/>
<feature type="transmembrane region" description="Helical" evidence="2">
    <location>
        <begin position="149"/>
        <end position="173"/>
    </location>
</feature>
<feature type="transmembrane region" description="Helical" evidence="2">
    <location>
        <begin position="105"/>
        <end position="129"/>
    </location>
</feature>
<keyword evidence="2" id="KW-0812">Transmembrane</keyword>
<protein>
    <submittedName>
        <fullName evidence="3">Uncharacterized protein</fullName>
    </submittedName>
</protein>
<dbReference type="EMBL" id="DXCQ01000007">
    <property type="protein sequence ID" value="HIY96177.1"/>
    <property type="molecule type" value="Genomic_DNA"/>
</dbReference>
<sequence length="214" mass="22978">MSYCMRCGKQTDNEDFICDDCRQKEADAKANAEKTEENGVQPPFAGQRNDAGRQGNYWAPPPQYGAPNANGYGVPPYNGNMPPYMPYAANPPVDRSKFPLNKCGLLGMIFSLAGLACWLGILILVVAFVGSNPEAFNDPYYQPPESELMALGMGAFFLLVGAFGFSVTGVSLSGVGLARYKRFRAVGFAIAGLVIGIMILLMTISVFGSIFTGV</sequence>
<feature type="compositionally biased region" description="Basic and acidic residues" evidence="1">
    <location>
        <begin position="27"/>
        <end position="37"/>
    </location>
</feature>
<dbReference type="AlphaFoldDB" id="A0A9D1ZU30"/>
<accession>A0A9D1ZU30</accession>
<keyword evidence="2" id="KW-0472">Membrane</keyword>
<gene>
    <name evidence="3" type="ORF">H9729_00655</name>
</gene>
<organism evidence="3 4">
    <name type="scientific">Candidatus Borkfalkia excrementigallinarum</name>
    <dbReference type="NCBI Taxonomy" id="2838506"/>
    <lineage>
        <taxon>Bacteria</taxon>
        <taxon>Bacillati</taxon>
        <taxon>Bacillota</taxon>
        <taxon>Clostridia</taxon>
        <taxon>Christensenellales</taxon>
        <taxon>Christensenellaceae</taxon>
        <taxon>Candidatus Borkfalkia</taxon>
    </lineage>
</organism>
<keyword evidence="2" id="KW-1133">Transmembrane helix</keyword>
<name>A0A9D1ZU30_9FIRM</name>
<reference evidence="3" key="1">
    <citation type="journal article" date="2021" name="PeerJ">
        <title>Extensive microbial diversity within the chicken gut microbiome revealed by metagenomics and culture.</title>
        <authorList>
            <person name="Gilroy R."/>
            <person name="Ravi A."/>
            <person name="Getino M."/>
            <person name="Pursley I."/>
            <person name="Horton D.L."/>
            <person name="Alikhan N.F."/>
            <person name="Baker D."/>
            <person name="Gharbi K."/>
            <person name="Hall N."/>
            <person name="Watson M."/>
            <person name="Adriaenssens E.M."/>
            <person name="Foster-Nyarko E."/>
            <person name="Jarju S."/>
            <person name="Secka A."/>
            <person name="Antonio M."/>
            <person name="Oren A."/>
            <person name="Chaudhuri R.R."/>
            <person name="La Ragione R."/>
            <person name="Hildebrand F."/>
            <person name="Pallen M.J."/>
        </authorList>
    </citation>
    <scope>NUCLEOTIDE SEQUENCE</scope>
    <source>
        <strain evidence="3">1345</strain>
    </source>
</reference>
<evidence type="ECO:0000313" key="4">
    <source>
        <dbReference type="Proteomes" id="UP000886750"/>
    </source>
</evidence>